<dbReference type="STRING" id="215243.A0A0D2DLW2"/>
<evidence type="ECO:0000256" key="2">
    <source>
        <dbReference type="ARBA" id="ARBA00012759"/>
    </source>
</evidence>
<comment type="catalytic activity">
    <reaction evidence="1">
        <text>Thiol-dependent hydrolysis of ester, thioester, amide, peptide and isopeptide bonds formed by the C-terminal Gly of ubiquitin (a 76-residue protein attached to proteins as an intracellular targeting signal).</text>
        <dbReference type="EC" id="3.4.19.12"/>
    </reaction>
</comment>
<dbReference type="RefSeq" id="XP_016256930.1">
    <property type="nucleotide sequence ID" value="XM_016412749.1"/>
</dbReference>
<feature type="domain" description="DUF3638" evidence="8">
    <location>
        <begin position="2010"/>
        <end position="2192"/>
    </location>
</feature>
<evidence type="ECO:0000256" key="6">
    <source>
        <dbReference type="ARBA" id="ARBA00022807"/>
    </source>
</evidence>
<evidence type="ECO:0000256" key="7">
    <source>
        <dbReference type="SAM" id="MobiDB-lite"/>
    </source>
</evidence>
<evidence type="ECO:0000259" key="9">
    <source>
        <dbReference type="Pfam" id="PF20255"/>
    </source>
</evidence>
<evidence type="ECO:0000313" key="10">
    <source>
        <dbReference type="EMBL" id="KIW36714.1"/>
    </source>
</evidence>
<dbReference type="Pfam" id="PF20255">
    <property type="entry name" value="DUF6606"/>
    <property type="match status" value="1"/>
</dbReference>
<evidence type="ECO:0000313" key="11">
    <source>
        <dbReference type="Proteomes" id="UP000053342"/>
    </source>
</evidence>
<proteinExistence type="predicted"/>
<feature type="compositionally biased region" description="Basic and acidic residues" evidence="7">
    <location>
        <begin position="586"/>
        <end position="596"/>
    </location>
</feature>
<feature type="domain" description="DUF6606" evidence="9">
    <location>
        <begin position="10"/>
        <end position="296"/>
    </location>
</feature>
<dbReference type="GO" id="GO:0006508">
    <property type="term" value="P:proteolysis"/>
    <property type="evidence" value="ECO:0007669"/>
    <property type="project" value="UniProtKB-KW"/>
</dbReference>
<evidence type="ECO:0000256" key="1">
    <source>
        <dbReference type="ARBA" id="ARBA00000707"/>
    </source>
</evidence>
<organism evidence="10 11">
    <name type="scientific">Exophiala oligosperma</name>
    <dbReference type="NCBI Taxonomy" id="215243"/>
    <lineage>
        <taxon>Eukaryota</taxon>
        <taxon>Fungi</taxon>
        <taxon>Dikarya</taxon>
        <taxon>Ascomycota</taxon>
        <taxon>Pezizomycotina</taxon>
        <taxon>Eurotiomycetes</taxon>
        <taxon>Chaetothyriomycetidae</taxon>
        <taxon>Chaetothyriales</taxon>
        <taxon>Herpotrichiellaceae</taxon>
        <taxon>Exophiala</taxon>
    </lineage>
</organism>
<sequence>MPVLSHLEYIYHHLFFPPKLPQADDANPEAFHALHGMLQDALIKYAEAVGSGDLKLGNCSAMLESFRQGRQPDGSLIAEHLDNVLQGALSDREASLETLDVVDFDALRPLLAFEIRAQNAGVIVSSRAGRSCVFELFELSPDSASIMAAEGRLRRPFPGSFIEVSKERLNDPAFRAALVDTFYKMDSESVNDTIPHISKASTSIPEIRDTAHPRLVTELVREILRAVGQDVQLPLIQKNTRDDVLWHNALTPWRRSPTWLLLRVSIQRCLLEQTHGSEDSGHYKPFMIYFFAQVLKLSAQPDIPPDRRQVMRMKINRRLLKLNPEGNEPWLSEVERILRSSYMEDLRRWRQLEMLDDPDGAFERFATTGEFSVDDTVLSLVSLHPYLDIVMHRPPNPAGYGIPPVKFLERTSVGPRSLPVRPPGEQQAMLALWLRDVEHWVEIHLDEWSGCSVSDGKAVVGLADIMREYRSTALEVYEGDPVNYSLMCLTLMELWAEMDRRTLRAVPLMRDFSSEWTHEMLQPLLLPKYSQMERLRKIEQYLTERGCRLTPSPKSMFCSVMNSSAFAVRYYNTSAAHQDLRRQIENSAQRERDQKMSELAQKKSRRDTLLRESNQLQCSYIEVHRQYGDTEVHSPHCRKCRLKSEAASLEIYVHEWPLPAKEDELKAAIFELDVPPIVQAWRCASYSLKMDVFARNSLQERGADRMHQLLTYEGLRCWVRTPHARFGLASSAKPFVLSHYNKRKISIATVESVCVAQGMQLALYDLSQRQLTSNSGNDFDIRPQCTFEVSSGPYRNLQDTLTGTTHTSNEIIARQASCDQRLTAHEYCAFGDLRAGERLQLYNVARELASAVLNFTHEDVSLLFQQAVWQVGSSLPETAWRQAHTPLAERNFTKDLLAVVKETFNKHETNWQGTNAIRLMGVLAQRLLSLSPHEDIRIECLAFLKQIRHTTLTWARELDGLFARTNDHAERSNISRRLVAAANVTLITFDAEASHYSSVLESSSDVAEYCECLILLNNHAPLQQVRAFDTTRSERLKVARAHELLLHELIATDAEGLNAAVRKVWSGFHPHGSWLPLQSELRQWLEMCISADGERVARTIHFNTLSGELLIDGIPLSRLPSTVSEHKTFERLFGKQILDVAPSSMLGMQFMSKRDICGHKVHFRLDGADLFIRSEKSGVVQELIPTSRLEGDFPHFMIHEYFYWFDLGSQHVEWRPRTQPWSSSSNRWWLVRKEQGYVLRKGSLSLIDIRSERAETLSRVLASLEVREHIVMTYDEHSQTTHVRLPRMQLDFTIGQGSPLLASKQFPGTVVDETQTFGTFTGLRSKLVLRSNDRVSRKVIIPFGRPHSIPLDDHVETTVSPGSSEKIKYMVYDVDMHLGRMIGDQSTLKSLYKSYLHAVTSSCFPDMLTGRTGTEEALTVLGQGSMYSFTSLGQTEKWLLSLLATLTPKREYYPKHLKVMQEVKWNNSLSLFSQHPRFRSAVERILAHEHILNMFHDGCERNTPLPASDAHLLIRGAQHDAQIRVCDFGAELPCSVADHRSRDTKEHSREIEAVSTVSRLVDEWSTNLRVSRDLFGLLKAQKRAILGYSPSLILGYDPLWLEPPETTIPEYWCSLQTVMSASNQEEHRYPIMFLLATMAYTPKSDPVLLETLLAFSTVADLAGTEPPPFPVFDLKYGCEPQRQRLGEIIKSNAFGFHASPQLALPKVVYENKKQYTARLQKLYDQSLNRVANSIIDHFLQQWPRVQLIRPDFDEERDQYLDMGKIIPAARRLFATWYHNSEFRNYVLRAQTSLERLVPGLREYVRYQSTDRTTNETQATTYLVWDRLFHSRPTAYDPTAVKFKFPVVHRRRVHNDTAEIDALVQRALPSGRNSFEAQYLHDFQKSISSLNDLEDIALTFKNEAPPTAGKDLMSDCARQVQKSLQQIRDLLKCQLSRAEFVATELDLGPRLGITSFLRWLTQLPPTLVGRQWRAVLMEMAIRITQWQRASRLVACDHDTQAVIDELAYEPHRDWDPSERPEWMLLQLEGNFLIRPQQVDIAQQMISPPTGRNTAIQLNMGEGKSSVIIPMVAATAANTNQLVRVIVLKQLANAMLEILLNRLGGLLGRRIIFLPFSRSVNLSTSQLGELRQFLDRSMKIGAVMLAQPEHILSFELYGPDRCLREASHEGCAAIDLQKWLDDHVRDVLDESDELPIQNTN</sequence>
<dbReference type="GeneID" id="27363197"/>
<dbReference type="Proteomes" id="UP000053342">
    <property type="component" value="Unassembled WGS sequence"/>
</dbReference>
<protein>
    <recommendedName>
        <fullName evidence="2">ubiquitinyl hydrolase 1</fullName>
        <ecNumber evidence="2">3.4.19.12</ecNumber>
    </recommendedName>
</protein>
<dbReference type="EC" id="3.4.19.12" evidence="2"/>
<dbReference type="GO" id="GO:0004843">
    <property type="term" value="F:cysteine-type deubiquitinase activity"/>
    <property type="evidence" value="ECO:0007669"/>
    <property type="project" value="UniProtKB-EC"/>
</dbReference>
<evidence type="ECO:0000256" key="3">
    <source>
        <dbReference type="ARBA" id="ARBA00022670"/>
    </source>
</evidence>
<dbReference type="InterPro" id="IPR046541">
    <property type="entry name" value="DUF6606"/>
</dbReference>
<name>A0A0D2DLW2_9EURO</name>
<dbReference type="PANTHER" id="PTHR13367:SF33">
    <property type="entry name" value="P-LOOP CONTAINING NUCLEOSIDE TRIPHOSPHATE HYDROLASE PROTEIN"/>
    <property type="match status" value="1"/>
</dbReference>
<keyword evidence="4" id="KW-0833">Ubl conjugation pathway</keyword>
<accession>A0A0D2DLW2</accession>
<dbReference type="VEuPathDB" id="FungiDB:PV06_11123"/>
<dbReference type="EMBL" id="KN847350">
    <property type="protein sequence ID" value="KIW36714.1"/>
    <property type="molecule type" value="Genomic_DNA"/>
</dbReference>
<keyword evidence="5" id="KW-0378">Hydrolase</keyword>
<keyword evidence="11" id="KW-1185">Reference proteome</keyword>
<dbReference type="OrthoDB" id="3182339at2759"/>
<dbReference type="Pfam" id="PF12340">
    <property type="entry name" value="DUF3638"/>
    <property type="match status" value="1"/>
</dbReference>
<keyword evidence="6" id="KW-0788">Thiol protease</keyword>
<evidence type="ECO:0000259" key="8">
    <source>
        <dbReference type="Pfam" id="PF12340"/>
    </source>
</evidence>
<evidence type="ECO:0000256" key="5">
    <source>
        <dbReference type="ARBA" id="ARBA00022801"/>
    </source>
</evidence>
<dbReference type="PANTHER" id="PTHR13367">
    <property type="entry name" value="UBIQUITIN THIOESTERASE"/>
    <property type="match status" value="1"/>
</dbReference>
<dbReference type="InterPro" id="IPR022099">
    <property type="entry name" value="DUF3638"/>
</dbReference>
<evidence type="ECO:0000256" key="4">
    <source>
        <dbReference type="ARBA" id="ARBA00022786"/>
    </source>
</evidence>
<keyword evidence="3" id="KW-0645">Protease</keyword>
<reference evidence="10 11" key="1">
    <citation type="submission" date="2015-01" db="EMBL/GenBank/DDBJ databases">
        <title>The Genome Sequence of Exophiala oligosperma CBS72588.</title>
        <authorList>
            <consortium name="The Broad Institute Genomics Platform"/>
            <person name="Cuomo C."/>
            <person name="de Hoog S."/>
            <person name="Gorbushina A."/>
            <person name="Stielow B."/>
            <person name="Teixiera M."/>
            <person name="Abouelleil A."/>
            <person name="Chapman S.B."/>
            <person name="Priest M."/>
            <person name="Young S.K."/>
            <person name="Wortman J."/>
            <person name="Nusbaum C."/>
            <person name="Birren B."/>
        </authorList>
    </citation>
    <scope>NUCLEOTIDE SEQUENCE [LARGE SCALE GENOMIC DNA]</scope>
    <source>
        <strain evidence="10 11">CBS 72588</strain>
    </source>
</reference>
<feature type="region of interest" description="Disordered" evidence="7">
    <location>
        <begin position="586"/>
        <end position="606"/>
    </location>
</feature>
<dbReference type="InterPro" id="IPR051346">
    <property type="entry name" value="OTU_Deubiquitinase"/>
</dbReference>
<gene>
    <name evidence="10" type="ORF">PV06_11123</name>
</gene>
<dbReference type="HOGENOM" id="CLU_000211_1_0_1"/>